<keyword evidence="7" id="KW-0238">DNA-binding</keyword>
<evidence type="ECO:0000256" key="5">
    <source>
        <dbReference type="ARBA" id="ARBA00022454"/>
    </source>
</evidence>
<proteinExistence type="inferred from homology"/>
<protein>
    <recommendedName>
        <fullName evidence="4">CST complex subunit CTC1</fullName>
    </recommendedName>
</protein>
<evidence type="ECO:0000256" key="8">
    <source>
        <dbReference type="ARBA" id="ARBA00023242"/>
    </source>
</evidence>
<dbReference type="GO" id="GO:0045740">
    <property type="term" value="P:positive regulation of DNA replication"/>
    <property type="evidence" value="ECO:0007669"/>
    <property type="project" value="TreeGrafter"/>
</dbReference>
<dbReference type="GO" id="GO:0003697">
    <property type="term" value="F:single-stranded DNA binding"/>
    <property type="evidence" value="ECO:0007669"/>
    <property type="project" value="InterPro"/>
</dbReference>
<organism evidence="9 10">
    <name type="scientific">Meganyctiphanes norvegica</name>
    <name type="common">Northern krill</name>
    <name type="synonym">Thysanopoda norvegica</name>
    <dbReference type="NCBI Taxonomy" id="48144"/>
    <lineage>
        <taxon>Eukaryota</taxon>
        <taxon>Metazoa</taxon>
        <taxon>Ecdysozoa</taxon>
        <taxon>Arthropoda</taxon>
        <taxon>Crustacea</taxon>
        <taxon>Multicrustacea</taxon>
        <taxon>Malacostraca</taxon>
        <taxon>Eumalacostraca</taxon>
        <taxon>Eucarida</taxon>
        <taxon>Euphausiacea</taxon>
        <taxon>Euphausiidae</taxon>
        <taxon>Meganyctiphanes</taxon>
    </lineage>
</organism>
<evidence type="ECO:0000256" key="4">
    <source>
        <dbReference type="ARBA" id="ARBA00016175"/>
    </source>
</evidence>
<accession>A0AAV2QTN3</accession>
<evidence type="ECO:0000256" key="2">
    <source>
        <dbReference type="ARBA" id="ARBA00004574"/>
    </source>
</evidence>
<dbReference type="InterPro" id="IPR042617">
    <property type="entry name" value="CTC1-like"/>
</dbReference>
<keyword evidence="8" id="KW-0539">Nucleus</keyword>
<dbReference type="Proteomes" id="UP001497623">
    <property type="component" value="Unassembled WGS sequence"/>
</dbReference>
<evidence type="ECO:0000256" key="1">
    <source>
        <dbReference type="ARBA" id="ARBA00004123"/>
    </source>
</evidence>
<comment type="caution">
    <text evidence="9">The sequence shown here is derived from an EMBL/GenBank/DDBJ whole genome shotgun (WGS) entry which is preliminary data.</text>
</comment>
<dbReference type="GO" id="GO:1990879">
    <property type="term" value="C:CST complex"/>
    <property type="evidence" value="ECO:0007669"/>
    <property type="project" value="TreeGrafter"/>
</dbReference>
<sequence>EILFLAEFHCKDEIEHIVVRRKNQLCWQSQLSLGHSYRITQLRCDTLYKNSHNIDVHHTTRTSTLTELEDINQCDTSTSRKELLSYSGIVTKIIDNDIGLYELDSRIQLFTCYLRDITGELRDSKTNGIKIGEKLKIFNVHYLKDQGKINLICCGRSLIVKEKPFDVNPECVKSSSGVLHALHLYNLGSSGLHWLLYINEQLTQLAVPHLLHQTSSTGKCFEGRNGVLIRILTEASSRGLLVKQPRSPILEFLAHHIEPCVIAKVFCKPFIVKSISEVLYADQTSCTGTNENSSTNNILWHHASNGSDGNILVGKLELDENGYLLLCDKNTQVAIVLVGVSDIDNYNFQNDTLIHKIGSFVAIFNWKCVTETFNILIGKENQSRRILKEYIMVKGNDIIVLQKRNLKNQLVFNGEEYKVKLLNKSGFVFSIPQNSNSLSTDAHLQTFFIVHAIVNKSSDTCHASTVKERWRTFIKITGDNSKMFPCLQEGMTFAIKIPLDENQSQSLMKRSYSFSYLSPLFKYFGNTECIDLPANSHIFSCKGNSSFLSNSITISKLLENESQFNSELVSVVGVVIDRQHMTDRFARPTNDLHLDIINQKQIGIPKDKVLRVLLQDIENSAFQMWVYLTCRSKNNIHHYPFGILPGCKICISNTKKHVSKVNKLTYLQGTEFTTITPLSFSTPNHYAITRPIFSFLRDTK</sequence>
<gene>
    <name evidence="9" type="ORF">MNOR_LOCUS15821</name>
</gene>
<dbReference type="PANTHER" id="PTHR14865">
    <property type="entry name" value="CST COMPLEX SUBUNIT CTC1"/>
    <property type="match status" value="1"/>
</dbReference>
<evidence type="ECO:0000256" key="7">
    <source>
        <dbReference type="ARBA" id="ARBA00023125"/>
    </source>
</evidence>
<evidence type="ECO:0000313" key="10">
    <source>
        <dbReference type="Proteomes" id="UP001497623"/>
    </source>
</evidence>
<feature type="non-terminal residue" evidence="9">
    <location>
        <position position="1"/>
    </location>
</feature>
<dbReference type="GO" id="GO:0010833">
    <property type="term" value="P:telomere maintenance via telomere lengthening"/>
    <property type="evidence" value="ECO:0007669"/>
    <property type="project" value="TreeGrafter"/>
</dbReference>
<name>A0AAV2QTN3_MEGNR</name>
<dbReference type="InterPro" id="IPR029156">
    <property type="entry name" value="CTC1"/>
</dbReference>
<dbReference type="GO" id="GO:0042162">
    <property type="term" value="F:telomeric DNA binding"/>
    <property type="evidence" value="ECO:0007669"/>
    <property type="project" value="TreeGrafter"/>
</dbReference>
<keyword evidence="10" id="KW-1185">Reference proteome</keyword>
<dbReference type="AlphaFoldDB" id="A0AAV2QTN3"/>
<evidence type="ECO:0000256" key="6">
    <source>
        <dbReference type="ARBA" id="ARBA00022895"/>
    </source>
</evidence>
<dbReference type="Pfam" id="PF15489">
    <property type="entry name" value="CTC1"/>
    <property type="match status" value="1"/>
</dbReference>
<evidence type="ECO:0000313" key="9">
    <source>
        <dbReference type="EMBL" id="CAL4096736.1"/>
    </source>
</evidence>
<dbReference type="EMBL" id="CAXKWB010010088">
    <property type="protein sequence ID" value="CAL4096736.1"/>
    <property type="molecule type" value="Genomic_DNA"/>
</dbReference>
<reference evidence="9 10" key="1">
    <citation type="submission" date="2024-05" db="EMBL/GenBank/DDBJ databases">
        <authorList>
            <person name="Wallberg A."/>
        </authorList>
    </citation>
    <scope>NUCLEOTIDE SEQUENCE [LARGE SCALE GENOMIC DNA]</scope>
</reference>
<keyword evidence="6" id="KW-0779">Telomere</keyword>
<feature type="non-terminal residue" evidence="9">
    <location>
        <position position="700"/>
    </location>
</feature>
<dbReference type="PANTHER" id="PTHR14865:SF2">
    <property type="entry name" value="CST COMPLEX SUBUNIT CTC1"/>
    <property type="match status" value="1"/>
</dbReference>
<evidence type="ECO:0000256" key="3">
    <source>
        <dbReference type="ARBA" id="ARBA00006332"/>
    </source>
</evidence>
<comment type="subcellular location">
    <subcellularLocation>
        <location evidence="2">Chromosome</location>
        <location evidence="2">Telomere</location>
    </subcellularLocation>
    <subcellularLocation>
        <location evidence="1">Nucleus</location>
    </subcellularLocation>
</comment>
<comment type="similarity">
    <text evidence="3">Belongs to the CTC1 family.</text>
</comment>
<keyword evidence="5" id="KW-0158">Chromosome</keyword>